<reference evidence="2 3" key="1">
    <citation type="submission" date="2016-10" db="EMBL/GenBank/DDBJ databases">
        <authorList>
            <person name="de Groot N.N."/>
        </authorList>
    </citation>
    <scope>NUCLEOTIDE SEQUENCE [LARGE SCALE GENOMIC DNA]</scope>
    <source>
        <strain evidence="2 3">DSM 22274</strain>
    </source>
</reference>
<feature type="compositionally biased region" description="Pro residues" evidence="1">
    <location>
        <begin position="578"/>
        <end position="611"/>
    </location>
</feature>
<evidence type="ECO:0000313" key="2">
    <source>
        <dbReference type="EMBL" id="SEE76865.1"/>
    </source>
</evidence>
<feature type="region of interest" description="Disordered" evidence="1">
    <location>
        <begin position="214"/>
        <end position="236"/>
    </location>
</feature>
<feature type="region of interest" description="Disordered" evidence="1">
    <location>
        <begin position="464"/>
        <end position="486"/>
    </location>
</feature>
<dbReference type="EMBL" id="FNTV01000001">
    <property type="protein sequence ID" value="SEE76865.1"/>
    <property type="molecule type" value="Genomic_DNA"/>
</dbReference>
<evidence type="ECO:0000313" key="3">
    <source>
        <dbReference type="Proteomes" id="UP000182725"/>
    </source>
</evidence>
<dbReference type="Gene3D" id="2.60.40.10">
    <property type="entry name" value="Immunoglobulins"/>
    <property type="match status" value="3"/>
</dbReference>
<feature type="region of interest" description="Disordered" evidence="1">
    <location>
        <begin position="154"/>
        <end position="177"/>
    </location>
</feature>
<dbReference type="RefSeq" id="WP_139244310.1">
    <property type="nucleotide sequence ID" value="NZ_FNTV01000001.1"/>
</dbReference>
<feature type="compositionally biased region" description="Low complexity" evidence="1">
    <location>
        <begin position="224"/>
        <end position="236"/>
    </location>
</feature>
<dbReference type="AlphaFoldDB" id="A0A1H5LIK4"/>
<dbReference type="InterPro" id="IPR013783">
    <property type="entry name" value="Ig-like_fold"/>
</dbReference>
<dbReference type="NCBIfam" id="NF033510">
    <property type="entry name" value="Ca_tandemer"/>
    <property type="match status" value="1"/>
</dbReference>
<evidence type="ECO:0000256" key="1">
    <source>
        <dbReference type="SAM" id="MobiDB-lite"/>
    </source>
</evidence>
<dbReference type="Proteomes" id="UP000182725">
    <property type="component" value="Unassembled WGS sequence"/>
</dbReference>
<gene>
    <name evidence="2" type="ORF">SAMN04489740_2477</name>
</gene>
<feature type="region of interest" description="Disordered" evidence="1">
    <location>
        <begin position="553"/>
        <end position="618"/>
    </location>
</feature>
<protein>
    <recommendedName>
        <fullName evidence="4">DUF11 domain-containing protein</fullName>
    </recommendedName>
</protein>
<proteinExistence type="predicted"/>
<accession>A0A1H5LIK4</accession>
<evidence type="ECO:0008006" key="4">
    <source>
        <dbReference type="Google" id="ProtNLM"/>
    </source>
</evidence>
<organism evidence="2 3">
    <name type="scientific">Arthrobacter alpinus</name>
    <dbReference type="NCBI Taxonomy" id="656366"/>
    <lineage>
        <taxon>Bacteria</taxon>
        <taxon>Bacillati</taxon>
        <taxon>Actinomycetota</taxon>
        <taxon>Actinomycetes</taxon>
        <taxon>Micrococcales</taxon>
        <taxon>Micrococcaceae</taxon>
        <taxon>Arthrobacter</taxon>
    </lineage>
</organism>
<feature type="compositionally biased region" description="Pro residues" evidence="1">
    <location>
        <begin position="556"/>
        <end position="571"/>
    </location>
</feature>
<feature type="compositionally biased region" description="Polar residues" evidence="1">
    <location>
        <begin position="160"/>
        <end position="176"/>
    </location>
</feature>
<dbReference type="GO" id="GO:0005975">
    <property type="term" value="P:carbohydrate metabolic process"/>
    <property type="evidence" value="ECO:0007669"/>
    <property type="project" value="UniProtKB-ARBA"/>
</dbReference>
<name>A0A1H5LIK4_9MICC</name>
<sequence>MTLRGLRNCKAVPSTAVVLVLGLVASFVVMLVGAGPSMAMTAQDASGFPGQQVTVLLSNQQANPAFTYWQVAAPANTSIANAQGNQGGGLSPFACSFTATAAQCGPSGNGGWGAGNTVTLTLTISPAAPAGSYAGSTSLPNESANFTVTVLPPPAPTVDSPASGSQTLNPQPQVSGTKLAGHSLRLSLDGQAACLVPADAATLWSCTPPAPLAPGPHTASAVQASPGGSTSTASETASFEVLEPAQLLPGHAGPDTIIPGRTVAHKISFTNNGPGTARGVAAGAASADFLIADCVLSGSTVPCSSLGEGTLSLGDLAPGTAAIVSINLTLPADRLPGSTATITATASSINEASSPVAASKTLAVVALPPPAILAPAQGSTSTERRPVLSGTGDLLSAVAVSANGQVVCAAAPVDASGAWRCPVPAPLPVGTVRVTASQTDSNGLSSAATEGYFVVDIAPPLVSSPQGGVQTRERRPAIGGSSGYPGAEVTVTGTSAGRLCTATVAGDGTWWCTPASDLALGVARIQATQSLNGFTSLASPGVGFTVLGPVATKPVEPQPPAPAPTPAPTPVPTLARPVPAPAPPMQGPPIQGPPTPGPPAPQPGPPSPPPSLAAGNEPLRMDMRFGSGIIIPGETMRMMGTLGPNRTDSAVTLLVNGTVNKGMIYRSVSAAPTGECVVATQNFSCTIVLEPGQAAELTIRLIADLLNAPASANQQLTVTSSNAAQNNSMTVTSAVKGTSETSALASQISAFPGPLIPLIALFLLALAATETERRKSGRPILPATPFNSRTSS</sequence>